<name>A0A2V0QGN5_PSESF</name>
<evidence type="ECO:0000313" key="3">
    <source>
        <dbReference type="Proteomes" id="UP000247480"/>
    </source>
</evidence>
<protein>
    <submittedName>
        <fullName evidence="2">Uncharacterized protein</fullName>
    </submittedName>
</protein>
<dbReference type="EMBL" id="BGJZ01000287">
    <property type="protein sequence ID" value="GBH12044.1"/>
    <property type="molecule type" value="Genomic_DNA"/>
</dbReference>
<sequence>MASPKQTAALLAGRQLTVPRAPASEYPATLRVACRSGRSASSCETDRRDPHSDQSVGNDNPNHRATLCVACRSGRSASSCDAERRDLHSHSGA</sequence>
<evidence type="ECO:0000313" key="2">
    <source>
        <dbReference type="EMBL" id="GBH12044.1"/>
    </source>
</evidence>
<reference evidence="2 3" key="1">
    <citation type="submission" date="2018-04" db="EMBL/GenBank/DDBJ databases">
        <title>Draft genome sequence of Pseudomonas syringae pv. actinidiae biovar 1 strains isolated from kiwifruit in Kagawa prefecture.</title>
        <authorList>
            <person name="Tabuchi M."/>
            <person name="Saito M."/>
            <person name="Fujiwara S."/>
            <person name="Sasa N."/>
            <person name="Akimitsu K."/>
            <person name="Gomi K."/>
            <person name="Konishi-Sugita S."/>
            <person name="Hamano K."/>
            <person name="Kataoka I."/>
        </authorList>
    </citation>
    <scope>NUCLEOTIDE SEQUENCE [LARGE SCALE GENOMIC DNA]</scope>
    <source>
        <strain evidence="2 3">MAFF212206</strain>
    </source>
</reference>
<feature type="region of interest" description="Disordered" evidence="1">
    <location>
        <begin position="74"/>
        <end position="93"/>
    </location>
</feature>
<accession>A0A2V0QGN5</accession>
<comment type="caution">
    <text evidence="2">The sequence shown here is derived from an EMBL/GenBank/DDBJ whole genome shotgun (WGS) entry which is preliminary data.</text>
</comment>
<feature type="region of interest" description="Disordered" evidence="1">
    <location>
        <begin position="36"/>
        <end position="64"/>
    </location>
</feature>
<feature type="compositionally biased region" description="Basic and acidic residues" evidence="1">
    <location>
        <begin position="81"/>
        <end position="93"/>
    </location>
</feature>
<gene>
    <name evidence="2" type="ORF">KPSA1_05507</name>
</gene>
<dbReference type="Proteomes" id="UP000247480">
    <property type="component" value="Unassembled WGS sequence"/>
</dbReference>
<dbReference type="AlphaFoldDB" id="A0A2V0QGN5"/>
<organism evidence="2 3">
    <name type="scientific">Pseudomonas syringae pv. actinidiae</name>
    <dbReference type="NCBI Taxonomy" id="103796"/>
    <lineage>
        <taxon>Bacteria</taxon>
        <taxon>Pseudomonadati</taxon>
        <taxon>Pseudomonadota</taxon>
        <taxon>Gammaproteobacteria</taxon>
        <taxon>Pseudomonadales</taxon>
        <taxon>Pseudomonadaceae</taxon>
        <taxon>Pseudomonas</taxon>
        <taxon>Pseudomonas syringae</taxon>
    </lineage>
</organism>
<evidence type="ECO:0000256" key="1">
    <source>
        <dbReference type="SAM" id="MobiDB-lite"/>
    </source>
</evidence>
<proteinExistence type="predicted"/>